<keyword evidence="1" id="KW-1133">Transmembrane helix</keyword>
<comment type="caution">
    <text evidence="2">The sequence shown here is derived from an EMBL/GenBank/DDBJ whole genome shotgun (WGS) entry which is preliminary data.</text>
</comment>
<dbReference type="EMBL" id="CAXAMN010025806">
    <property type="protein sequence ID" value="CAK9098389.1"/>
    <property type="molecule type" value="Genomic_DNA"/>
</dbReference>
<feature type="transmembrane region" description="Helical" evidence="1">
    <location>
        <begin position="244"/>
        <end position="269"/>
    </location>
</feature>
<organism evidence="2 3">
    <name type="scientific">Durusdinium trenchii</name>
    <dbReference type="NCBI Taxonomy" id="1381693"/>
    <lineage>
        <taxon>Eukaryota</taxon>
        <taxon>Sar</taxon>
        <taxon>Alveolata</taxon>
        <taxon>Dinophyceae</taxon>
        <taxon>Suessiales</taxon>
        <taxon>Symbiodiniaceae</taxon>
        <taxon>Durusdinium</taxon>
    </lineage>
</organism>
<dbReference type="Proteomes" id="UP001642484">
    <property type="component" value="Unassembled WGS sequence"/>
</dbReference>
<sequence>MLVFSALTIPVLGLLTSPFLFGIACLLFLAPAVCRARSLTEPILYPATTLMPTRASLLGLDRESQPARIFYTFSLSIRVATSFVPMVTREDGWIFKPRSTETKYEIVRCCEQTYWEAKSACEHLWSEHRSCYEHGYQIWDGRYSYRSYYGYGERLANDNDVLDRCNQLLEDPDCSRRMWKVLPFCSIMSQLPPYLLCKLTDGSFRHRLFDYVRCKLWAEESPLLDSNYCETATRVFQIGQIPSLGISAFSLTLNIVNLSPVLAVVLLMISCCVSRTRNDVDVAVRVAVDDEVQRLQEELEKNKTAQLSTFAYVLLRVDLVLVSMDMFGDIVAVFTWISTGHVWFGIFQILVILRGVPSIVLLQREQGLVKEVRDSLKANTLTDGLYNLMLQEKTIEGVLTSLLLAYGTMHTFDSDLAFSLVMAKWALSIRSVTNGCFIQFHLAPCDVQTRPFLDTLPSWPLGRRYHVDTE</sequence>
<evidence type="ECO:0000313" key="3">
    <source>
        <dbReference type="Proteomes" id="UP001642484"/>
    </source>
</evidence>
<keyword evidence="3" id="KW-1185">Reference proteome</keyword>
<reference evidence="2 3" key="1">
    <citation type="submission" date="2024-02" db="EMBL/GenBank/DDBJ databases">
        <authorList>
            <person name="Chen Y."/>
            <person name="Shah S."/>
            <person name="Dougan E. K."/>
            <person name="Thang M."/>
            <person name="Chan C."/>
        </authorList>
    </citation>
    <scope>NUCLEOTIDE SEQUENCE [LARGE SCALE GENOMIC DNA]</scope>
</reference>
<evidence type="ECO:0000313" key="2">
    <source>
        <dbReference type="EMBL" id="CAK9098389.1"/>
    </source>
</evidence>
<accession>A0ABP0RE11</accession>
<keyword evidence="1" id="KW-0472">Membrane</keyword>
<keyword evidence="1" id="KW-0812">Transmembrane</keyword>
<name>A0ABP0RE11_9DINO</name>
<proteinExistence type="predicted"/>
<gene>
    <name evidence="2" type="ORF">CCMP2556_LOCUS46617</name>
</gene>
<evidence type="ECO:0000256" key="1">
    <source>
        <dbReference type="SAM" id="Phobius"/>
    </source>
</evidence>
<protein>
    <submittedName>
        <fullName evidence="2">Uncharacterized protein</fullName>
    </submittedName>
</protein>